<evidence type="ECO:0000313" key="4">
    <source>
        <dbReference type="EMBL" id="AII10821.1"/>
    </source>
</evidence>
<reference evidence="4 5" key="1">
    <citation type="submission" date="2014-07" db="EMBL/GenBank/DDBJ databases">
        <title>Genome Sequence of Rhodococcus opacus Strain R7, a Biodegrader of Mono- and Polycyclic Aromatic Hydrocarbons.</title>
        <authorList>
            <person name="Di Gennaro P."/>
            <person name="Zampolli J."/>
            <person name="Presti I."/>
            <person name="Cappelletti M."/>
            <person name="D'Ursi P."/>
            <person name="Orro A."/>
            <person name="Mezzelani A."/>
            <person name="Milanesi L."/>
        </authorList>
    </citation>
    <scope>NUCLEOTIDE SEQUENCE [LARGE SCALE GENOMIC DNA]</scope>
    <source>
        <strain evidence="4 5">R7</strain>
        <plasmid evidence="4">pPDG2</plasmid>
    </source>
</reference>
<keyword evidence="3" id="KW-0732">Signal</keyword>
<evidence type="ECO:0000256" key="2">
    <source>
        <dbReference type="ARBA" id="ARBA00023002"/>
    </source>
</evidence>
<dbReference type="PANTHER" id="PTHR24321:SF8">
    <property type="entry name" value="ESTRADIOL 17-BETA-DEHYDROGENASE 8-RELATED"/>
    <property type="match status" value="1"/>
</dbReference>
<evidence type="ECO:0008006" key="6">
    <source>
        <dbReference type="Google" id="ProtNLM"/>
    </source>
</evidence>
<accession>A0A076EYG7</accession>
<dbReference type="InterPro" id="IPR036291">
    <property type="entry name" value="NAD(P)-bd_dom_sf"/>
</dbReference>
<comment type="similarity">
    <text evidence="1">Belongs to the short-chain dehydrogenases/reductases (SDR) family.</text>
</comment>
<name>A0A076EYG7_RHOOP</name>
<dbReference type="InterPro" id="IPR002347">
    <property type="entry name" value="SDR_fam"/>
</dbReference>
<geneLocation type="plasmid" evidence="4 5">
    <name>pPDG2</name>
</geneLocation>
<dbReference type="PRINTS" id="PR00080">
    <property type="entry name" value="SDRFAMILY"/>
</dbReference>
<dbReference type="RefSeq" id="WP_128643112.1">
    <property type="nucleotide sequence ID" value="NZ_CP008949.1"/>
</dbReference>
<sequence>MQKLTNKAILIIGGTSGIGSATAALFAHEGADLTIAARKPWNDELAASIHDSGSRAQFVATDVSNTADIRALFDQHMELHGKIDVLFNNAAYDGPGTPVRETTDEELEKVLGTNIKGVFTSCREAIPYMEDAGQGVIINTTAGSAREGLAWPNLGAYIASKGAIISFTRALAVELSQSNIRVNSLNPGVVDTPLLNGFLDKSDDPQAFRESLNSVQLMGRIGQPDEIARAALFLASESSSFVTGTDLLVDGGLVLG</sequence>
<evidence type="ECO:0000313" key="5">
    <source>
        <dbReference type="Proteomes" id="UP000028488"/>
    </source>
</evidence>
<protein>
    <recommendedName>
        <fullName evidence="6">Oxidoreductase</fullName>
    </recommendedName>
</protein>
<dbReference type="PRINTS" id="PR00081">
    <property type="entry name" value="GDHRDH"/>
</dbReference>
<dbReference type="GO" id="GO:0016491">
    <property type="term" value="F:oxidoreductase activity"/>
    <property type="evidence" value="ECO:0007669"/>
    <property type="project" value="UniProtKB-KW"/>
</dbReference>
<dbReference type="FunFam" id="3.40.50.720:FF:000084">
    <property type="entry name" value="Short-chain dehydrogenase reductase"/>
    <property type="match status" value="1"/>
</dbReference>
<feature type="signal peptide" evidence="3">
    <location>
        <begin position="1"/>
        <end position="23"/>
    </location>
</feature>
<feature type="chain" id="PRO_5039154506" description="Oxidoreductase" evidence="3">
    <location>
        <begin position="24"/>
        <end position="256"/>
    </location>
</feature>
<evidence type="ECO:0000256" key="3">
    <source>
        <dbReference type="SAM" id="SignalP"/>
    </source>
</evidence>
<evidence type="ECO:0000256" key="1">
    <source>
        <dbReference type="ARBA" id="ARBA00006484"/>
    </source>
</evidence>
<dbReference type="NCBIfam" id="NF005559">
    <property type="entry name" value="PRK07231.1"/>
    <property type="match status" value="1"/>
</dbReference>
<dbReference type="Proteomes" id="UP000028488">
    <property type="component" value="Plasmid pPDG2"/>
</dbReference>
<dbReference type="PANTHER" id="PTHR24321">
    <property type="entry name" value="DEHYDROGENASES, SHORT CHAIN"/>
    <property type="match status" value="1"/>
</dbReference>
<dbReference type="Pfam" id="PF13561">
    <property type="entry name" value="adh_short_C2"/>
    <property type="match status" value="1"/>
</dbReference>
<proteinExistence type="inferred from homology"/>
<keyword evidence="4" id="KW-0614">Plasmid</keyword>
<keyword evidence="2" id="KW-0560">Oxidoreductase</keyword>
<dbReference type="EMBL" id="CP008949">
    <property type="protein sequence ID" value="AII10821.1"/>
    <property type="molecule type" value="Genomic_DNA"/>
</dbReference>
<dbReference type="AlphaFoldDB" id="A0A076EYG7"/>
<dbReference type="Gene3D" id="3.40.50.720">
    <property type="entry name" value="NAD(P)-binding Rossmann-like Domain"/>
    <property type="match status" value="1"/>
</dbReference>
<dbReference type="SUPFAM" id="SSF51735">
    <property type="entry name" value="NAD(P)-binding Rossmann-fold domains"/>
    <property type="match status" value="1"/>
</dbReference>
<gene>
    <name evidence="4" type="ORF">EP51_42385</name>
</gene>
<dbReference type="CDD" id="cd05233">
    <property type="entry name" value="SDR_c"/>
    <property type="match status" value="1"/>
</dbReference>
<organism evidence="4 5">
    <name type="scientific">Rhodococcus opacus</name>
    <name type="common">Nocardia opaca</name>
    <dbReference type="NCBI Taxonomy" id="37919"/>
    <lineage>
        <taxon>Bacteria</taxon>
        <taxon>Bacillati</taxon>
        <taxon>Actinomycetota</taxon>
        <taxon>Actinomycetes</taxon>
        <taxon>Mycobacteriales</taxon>
        <taxon>Nocardiaceae</taxon>
        <taxon>Rhodococcus</taxon>
    </lineage>
</organism>